<keyword evidence="2" id="KW-1185">Reference proteome</keyword>
<sequence length="47" mass="5388">MQELNLVETDLISGGNYQDNVDFFNQLKKIIDAINERNRPVPPAIPF</sequence>
<gene>
    <name evidence="1" type="ORF">H8K47_03090</name>
</gene>
<name>A0A923KYD3_9BURK</name>
<dbReference type="RefSeq" id="WP_186879957.1">
    <property type="nucleotide sequence ID" value="NZ_JACOGG010000002.1"/>
</dbReference>
<reference evidence="1" key="1">
    <citation type="submission" date="2020-08" db="EMBL/GenBank/DDBJ databases">
        <title>Novel species isolated from subtropical streams in China.</title>
        <authorList>
            <person name="Lu H."/>
        </authorList>
    </citation>
    <scope>NUCLEOTIDE SEQUENCE</scope>
    <source>
        <strain evidence="1">CY7W</strain>
    </source>
</reference>
<dbReference type="AlphaFoldDB" id="A0A923KYD3"/>
<comment type="caution">
    <text evidence="1">The sequence shown here is derived from an EMBL/GenBank/DDBJ whole genome shotgun (WGS) entry which is preliminary data.</text>
</comment>
<dbReference type="EMBL" id="JACOGG010000002">
    <property type="protein sequence ID" value="MBC3934340.1"/>
    <property type="molecule type" value="Genomic_DNA"/>
</dbReference>
<accession>A0A923KYD3</accession>
<protein>
    <submittedName>
        <fullName evidence="1">Uncharacterized protein</fullName>
    </submittedName>
</protein>
<organism evidence="1 2">
    <name type="scientific">Undibacterium rugosum</name>
    <dbReference type="NCBI Taxonomy" id="2762291"/>
    <lineage>
        <taxon>Bacteria</taxon>
        <taxon>Pseudomonadati</taxon>
        <taxon>Pseudomonadota</taxon>
        <taxon>Betaproteobacteria</taxon>
        <taxon>Burkholderiales</taxon>
        <taxon>Oxalobacteraceae</taxon>
        <taxon>Undibacterium</taxon>
    </lineage>
</organism>
<dbReference type="Proteomes" id="UP000612361">
    <property type="component" value="Unassembled WGS sequence"/>
</dbReference>
<evidence type="ECO:0000313" key="2">
    <source>
        <dbReference type="Proteomes" id="UP000612361"/>
    </source>
</evidence>
<evidence type="ECO:0000313" key="1">
    <source>
        <dbReference type="EMBL" id="MBC3934340.1"/>
    </source>
</evidence>
<proteinExistence type="predicted"/>